<accession>A0AAE0YWB8</accession>
<gene>
    <name evidence="1" type="ORF">RRG08_014407</name>
</gene>
<reference evidence="1" key="1">
    <citation type="journal article" date="2023" name="G3 (Bethesda)">
        <title>A reference genome for the long-term kleptoplast-retaining sea slug Elysia crispata morphotype clarki.</title>
        <authorList>
            <person name="Eastman K.E."/>
            <person name="Pendleton A.L."/>
            <person name="Shaikh M.A."/>
            <person name="Suttiyut T."/>
            <person name="Ogas R."/>
            <person name="Tomko P."/>
            <person name="Gavelis G."/>
            <person name="Widhalm J.R."/>
            <person name="Wisecaver J.H."/>
        </authorList>
    </citation>
    <scope>NUCLEOTIDE SEQUENCE</scope>
    <source>
        <strain evidence="1">ECLA1</strain>
    </source>
</reference>
<sequence length="83" mass="9307">MVLESSPFGSISRVLEVPAKHRVRHCHLKMNVCLVGVKEDSLPLFGLGQSAVAPLAMVLKWRKVQISADDMVNWIFKKMSKCN</sequence>
<evidence type="ECO:0000313" key="2">
    <source>
        <dbReference type="Proteomes" id="UP001283361"/>
    </source>
</evidence>
<evidence type="ECO:0000313" key="1">
    <source>
        <dbReference type="EMBL" id="KAK3757851.1"/>
    </source>
</evidence>
<comment type="caution">
    <text evidence="1">The sequence shown here is derived from an EMBL/GenBank/DDBJ whole genome shotgun (WGS) entry which is preliminary data.</text>
</comment>
<proteinExistence type="predicted"/>
<protein>
    <submittedName>
        <fullName evidence="1">Uncharacterized protein</fullName>
    </submittedName>
</protein>
<dbReference type="AlphaFoldDB" id="A0AAE0YWB8"/>
<keyword evidence="2" id="KW-1185">Reference proteome</keyword>
<name>A0AAE0YWB8_9GAST</name>
<dbReference type="EMBL" id="JAWDGP010005317">
    <property type="protein sequence ID" value="KAK3757851.1"/>
    <property type="molecule type" value="Genomic_DNA"/>
</dbReference>
<dbReference type="Proteomes" id="UP001283361">
    <property type="component" value="Unassembled WGS sequence"/>
</dbReference>
<organism evidence="1 2">
    <name type="scientific">Elysia crispata</name>
    <name type="common">lettuce slug</name>
    <dbReference type="NCBI Taxonomy" id="231223"/>
    <lineage>
        <taxon>Eukaryota</taxon>
        <taxon>Metazoa</taxon>
        <taxon>Spiralia</taxon>
        <taxon>Lophotrochozoa</taxon>
        <taxon>Mollusca</taxon>
        <taxon>Gastropoda</taxon>
        <taxon>Heterobranchia</taxon>
        <taxon>Euthyneura</taxon>
        <taxon>Panpulmonata</taxon>
        <taxon>Sacoglossa</taxon>
        <taxon>Placobranchoidea</taxon>
        <taxon>Plakobranchidae</taxon>
        <taxon>Elysia</taxon>
    </lineage>
</organism>